<reference evidence="2" key="1">
    <citation type="submission" date="2016-05" db="EMBL/GenBank/DDBJ databases">
        <title>Comparative genomics of biotechnologically important yeasts.</title>
        <authorList>
            <consortium name="DOE Joint Genome Institute"/>
            <person name="Riley R."/>
            <person name="Haridas S."/>
            <person name="Wolfe K.H."/>
            <person name="Lopes M.R."/>
            <person name="Hittinger C.T."/>
            <person name="Goker M."/>
            <person name="Salamov A."/>
            <person name="Wisecaver J."/>
            <person name="Long T.M."/>
            <person name="Aerts A.L."/>
            <person name="Barry K."/>
            <person name="Choi C."/>
            <person name="Clum A."/>
            <person name="Coughlan A.Y."/>
            <person name="Deshpande S."/>
            <person name="Douglass A.P."/>
            <person name="Hanson S.J."/>
            <person name="Klenk H.-P."/>
            <person name="Labutti K."/>
            <person name="Lapidus A."/>
            <person name="Lindquist E."/>
            <person name="Lipzen A."/>
            <person name="Meier-Kolthoff J.P."/>
            <person name="Ohm R.A."/>
            <person name="Otillar R.P."/>
            <person name="Pangilinan J."/>
            <person name="Peng Y."/>
            <person name="Rokas A."/>
            <person name="Rosa C.A."/>
            <person name="Scheuner C."/>
            <person name="Sibirny A.A."/>
            <person name="Slot J.C."/>
            <person name="Stielow J.B."/>
            <person name="Sun H."/>
            <person name="Kurtzman C.P."/>
            <person name="Blackwell M."/>
            <person name="Grigoriev I.V."/>
            <person name="Jeffries T.W."/>
        </authorList>
    </citation>
    <scope>NUCLEOTIDE SEQUENCE [LARGE SCALE GENOMIC DNA]</scope>
    <source>
        <strain evidence="2">DSM 1968</strain>
    </source>
</reference>
<dbReference type="RefSeq" id="XP_020048058.1">
    <property type="nucleotide sequence ID" value="XM_020191677.1"/>
</dbReference>
<accession>A0A1D2VJG0</accession>
<evidence type="ECO:0000313" key="1">
    <source>
        <dbReference type="EMBL" id="ODV61751.1"/>
    </source>
</evidence>
<proteinExistence type="predicted"/>
<gene>
    <name evidence="1" type="ORF">ASCRUDRAFT_69490</name>
</gene>
<dbReference type="EMBL" id="KV454478">
    <property type="protein sequence ID" value="ODV61751.1"/>
    <property type="molecule type" value="Genomic_DNA"/>
</dbReference>
<name>A0A1D2VJG0_9ASCO</name>
<evidence type="ECO:0000313" key="2">
    <source>
        <dbReference type="Proteomes" id="UP000095038"/>
    </source>
</evidence>
<dbReference type="InParanoid" id="A0A1D2VJG0"/>
<sequence length="247" mass="28836">MLNKLPPHMVEDIINSLPVDKLLLFSLSDNGLFAMLAIKKLFESIFINKPSSLNSKSNTDPNKLNRLVIGSRDIIFFQSRIQILTKKINININDFSISDFRNPNKINSIIYQRYNKTILKLNPRILKSLKINVLNDKRCRLNLDKILTYSLNVIFDNNMDYSQLKIIKLNNYKLSIEHLNASHNKNNNNDRISQDHDNKTKNKFNYNKSINHTHFYYGGNDSINHCFSNLKSLVSTDFSFNRISYNF</sequence>
<dbReference type="GeneID" id="30965313"/>
<keyword evidence="2" id="KW-1185">Reference proteome</keyword>
<dbReference type="AlphaFoldDB" id="A0A1D2VJG0"/>
<organism evidence="1 2">
    <name type="scientific">Ascoidea rubescens DSM 1968</name>
    <dbReference type="NCBI Taxonomy" id="1344418"/>
    <lineage>
        <taxon>Eukaryota</taxon>
        <taxon>Fungi</taxon>
        <taxon>Dikarya</taxon>
        <taxon>Ascomycota</taxon>
        <taxon>Saccharomycotina</taxon>
        <taxon>Saccharomycetes</taxon>
        <taxon>Ascoideaceae</taxon>
        <taxon>Ascoidea</taxon>
    </lineage>
</organism>
<evidence type="ECO:0008006" key="3">
    <source>
        <dbReference type="Google" id="ProtNLM"/>
    </source>
</evidence>
<dbReference type="Proteomes" id="UP000095038">
    <property type="component" value="Unassembled WGS sequence"/>
</dbReference>
<protein>
    <recommendedName>
        <fullName evidence="3">F-box domain-containing protein</fullName>
    </recommendedName>
</protein>